<organism evidence="1 2">
    <name type="scientific">Funneliformis mosseae</name>
    <name type="common">Endomycorrhizal fungus</name>
    <name type="synonym">Glomus mosseae</name>
    <dbReference type="NCBI Taxonomy" id="27381"/>
    <lineage>
        <taxon>Eukaryota</taxon>
        <taxon>Fungi</taxon>
        <taxon>Fungi incertae sedis</taxon>
        <taxon>Mucoromycota</taxon>
        <taxon>Glomeromycotina</taxon>
        <taxon>Glomeromycetes</taxon>
        <taxon>Glomerales</taxon>
        <taxon>Glomeraceae</taxon>
        <taxon>Funneliformis</taxon>
    </lineage>
</organism>
<name>A0A9N9IPW2_FUNMO</name>
<dbReference type="EMBL" id="CAJVPP010021871">
    <property type="protein sequence ID" value="CAG8743771.1"/>
    <property type="molecule type" value="Genomic_DNA"/>
</dbReference>
<proteinExistence type="predicted"/>
<protein>
    <submittedName>
        <fullName evidence="1">6979_t:CDS:1</fullName>
    </submittedName>
</protein>
<sequence>LMMERPKHELAQIQRRKVNLKDMRLIACDKRILLVGGLLYGITCHRNALS</sequence>
<dbReference type="Proteomes" id="UP000789375">
    <property type="component" value="Unassembled WGS sequence"/>
</dbReference>
<reference evidence="1" key="1">
    <citation type="submission" date="2021-06" db="EMBL/GenBank/DDBJ databases">
        <authorList>
            <person name="Kallberg Y."/>
            <person name="Tangrot J."/>
            <person name="Rosling A."/>
        </authorList>
    </citation>
    <scope>NUCLEOTIDE SEQUENCE</scope>
    <source>
        <strain evidence="1">87-6 pot B 2015</strain>
    </source>
</reference>
<accession>A0A9N9IPW2</accession>
<comment type="caution">
    <text evidence="1">The sequence shown here is derived from an EMBL/GenBank/DDBJ whole genome shotgun (WGS) entry which is preliminary data.</text>
</comment>
<evidence type="ECO:0000313" key="2">
    <source>
        <dbReference type="Proteomes" id="UP000789375"/>
    </source>
</evidence>
<gene>
    <name evidence="1" type="ORF">FMOSSE_LOCUS16295</name>
</gene>
<dbReference type="AlphaFoldDB" id="A0A9N9IPW2"/>
<evidence type="ECO:0000313" key="1">
    <source>
        <dbReference type="EMBL" id="CAG8743771.1"/>
    </source>
</evidence>
<keyword evidence="2" id="KW-1185">Reference proteome</keyword>
<feature type="non-terminal residue" evidence="1">
    <location>
        <position position="50"/>
    </location>
</feature>
<feature type="non-terminal residue" evidence="1">
    <location>
        <position position="1"/>
    </location>
</feature>